<dbReference type="EMBL" id="HBEW01008919">
    <property type="protein sequence ID" value="CAD8589506.1"/>
    <property type="molecule type" value="Transcribed_RNA"/>
</dbReference>
<dbReference type="InterPro" id="IPR050437">
    <property type="entry name" value="Ribos_protein_bS1-like"/>
</dbReference>
<dbReference type="GO" id="GO:0005737">
    <property type="term" value="C:cytoplasm"/>
    <property type="evidence" value="ECO:0007669"/>
    <property type="project" value="UniProtKB-ARBA"/>
</dbReference>
<dbReference type="CDD" id="cd04465">
    <property type="entry name" value="S1_RPS1_repeat_ec2_hs2"/>
    <property type="match status" value="1"/>
</dbReference>
<organism evidence="6">
    <name type="scientific">Ostreococcus mediterraneus</name>
    <dbReference type="NCBI Taxonomy" id="1486918"/>
    <lineage>
        <taxon>Eukaryota</taxon>
        <taxon>Viridiplantae</taxon>
        <taxon>Chlorophyta</taxon>
        <taxon>Mamiellophyceae</taxon>
        <taxon>Mamiellales</taxon>
        <taxon>Bathycoccaceae</taxon>
        <taxon>Ostreococcus</taxon>
    </lineage>
</organism>
<dbReference type="PRINTS" id="PR00681">
    <property type="entry name" value="RIBOSOMALS1"/>
</dbReference>
<evidence type="ECO:0000256" key="2">
    <source>
        <dbReference type="ARBA" id="ARBA00022980"/>
    </source>
</evidence>
<dbReference type="PROSITE" id="PS50126">
    <property type="entry name" value="S1"/>
    <property type="match status" value="3"/>
</dbReference>
<evidence type="ECO:0000256" key="3">
    <source>
        <dbReference type="ARBA" id="ARBA00023274"/>
    </source>
</evidence>
<dbReference type="Gene3D" id="2.40.50.140">
    <property type="entry name" value="Nucleic acid-binding proteins"/>
    <property type="match status" value="3"/>
</dbReference>
<evidence type="ECO:0000313" key="6">
    <source>
        <dbReference type="EMBL" id="CAD8589506.1"/>
    </source>
</evidence>
<dbReference type="CDD" id="cd05692">
    <property type="entry name" value="S1_RPS1_repeat_hs4"/>
    <property type="match status" value="1"/>
</dbReference>
<evidence type="ECO:0000259" key="5">
    <source>
        <dbReference type="PROSITE" id="PS50126"/>
    </source>
</evidence>
<feature type="domain" description="S1 motif" evidence="5">
    <location>
        <begin position="67"/>
        <end position="136"/>
    </location>
</feature>
<dbReference type="PANTHER" id="PTHR10724">
    <property type="entry name" value="30S RIBOSOMAL PROTEIN S1"/>
    <property type="match status" value="1"/>
</dbReference>
<dbReference type="GO" id="GO:0006412">
    <property type="term" value="P:translation"/>
    <property type="evidence" value="ECO:0007669"/>
    <property type="project" value="TreeGrafter"/>
</dbReference>
<dbReference type="InterPro" id="IPR012340">
    <property type="entry name" value="NA-bd_OB-fold"/>
</dbReference>
<dbReference type="Pfam" id="PF00575">
    <property type="entry name" value="S1"/>
    <property type="match status" value="3"/>
</dbReference>
<protein>
    <recommendedName>
        <fullName evidence="5">S1 motif domain-containing protein</fullName>
    </recommendedName>
</protein>
<dbReference type="PANTHER" id="PTHR10724:SF7">
    <property type="entry name" value="SMALL RIBOSOMAL SUBUNIT PROTEIN BS1C"/>
    <property type="match status" value="1"/>
</dbReference>
<dbReference type="InterPro" id="IPR035104">
    <property type="entry name" value="Ribosomal_protein_S1-like"/>
</dbReference>
<feature type="domain" description="S1 motif" evidence="5">
    <location>
        <begin position="233"/>
        <end position="301"/>
    </location>
</feature>
<evidence type="ECO:0000256" key="4">
    <source>
        <dbReference type="ARBA" id="ARBA00025453"/>
    </source>
</evidence>
<dbReference type="AlphaFoldDB" id="A0A7S0KS07"/>
<evidence type="ECO:0000256" key="1">
    <source>
        <dbReference type="ARBA" id="ARBA00006767"/>
    </source>
</evidence>
<name>A0A7S0KS07_9CHLO</name>
<keyword evidence="2" id="KW-0689">Ribosomal protein</keyword>
<dbReference type="GO" id="GO:0003729">
    <property type="term" value="F:mRNA binding"/>
    <property type="evidence" value="ECO:0007669"/>
    <property type="project" value="TreeGrafter"/>
</dbReference>
<dbReference type="SUPFAM" id="SSF50249">
    <property type="entry name" value="Nucleic acid-binding proteins"/>
    <property type="match status" value="3"/>
</dbReference>
<reference evidence="6" key="1">
    <citation type="submission" date="2021-01" db="EMBL/GenBank/DDBJ databases">
        <authorList>
            <person name="Corre E."/>
            <person name="Pelletier E."/>
            <person name="Niang G."/>
            <person name="Scheremetjew M."/>
            <person name="Finn R."/>
            <person name="Kale V."/>
            <person name="Holt S."/>
            <person name="Cochrane G."/>
            <person name="Meng A."/>
            <person name="Brown T."/>
            <person name="Cohen L."/>
        </authorList>
    </citation>
    <scope>NUCLEOTIDE SEQUENCE</scope>
    <source>
        <strain evidence="6">Clade-D-RCC2572</strain>
    </source>
</reference>
<proteinExistence type="inferred from homology"/>
<comment type="similarity">
    <text evidence="1">Belongs to the bacterial ribosomal protein bS1 family.</text>
</comment>
<dbReference type="GO" id="GO:0003735">
    <property type="term" value="F:structural constituent of ribosome"/>
    <property type="evidence" value="ECO:0007669"/>
    <property type="project" value="TreeGrafter"/>
</dbReference>
<feature type="domain" description="S1 motif" evidence="5">
    <location>
        <begin position="154"/>
        <end position="219"/>
    </location>
</feature>
<keyword evidence="3" id="KW-0687">Ribonucleoprotein</keyword>
<accession>A0A7S0KS07</accession>
<dbReference type="FunFam" id="2.40.50.140:FF:000051">
    <property type="entry name" value="RNA-binding transcriptional accessory protein"/>
    <property type="match status" value="1"/>
</dbReference>
<gene>
    <name evidence="6" type="ORF">OMED0929_LOCUS7515</name>
</gene>
<sequence>MSTTFTFATTTRAVAVAPIRSSRARVGASSVVATRAIVSDTVKGEHAEQYAELASLLENYQYSYKVGDKVHGKVVACDQKGALVEIGAKADALVPTSECSLSAVKNAASVFDIDETYEFEIIQDDNGEGMLTLSVRKMELAKAWDRCREAQAEDAALTGEVLSVNRGGLLVECEKLRGFVPQSHIGIRTLNREELVGQQLPFKFIEVDEEKNRLVLSHRLATDMVSAEGLEVGDVVEGMVQAVKPYGAFVDVGGQSGLLHISQISHERIVAVENVLSPGDRIKVLVMSKDSEKGRLSLSTKKLEQNHGDMLRNPAAVFETADEMGRQFREKMQAAEGAVTMSVDEA</sequence>
<comment type="function">
    <text evidence="4">Associates with the EF-Tu.GDP complex and induces the exchange of GDP to GTP. It remains bound to the aminoacyl-tRNA.EF-Tu.GTP complex up to the GTP hydrolysis stage on the ribosome.</text>
</comment>
<dbReference type="SMART" id="SM00316">
    <property type="entry name" value="S1"/>
    <property type="match status" value="3"/>
</dbReference>
<dbReference type="InterPro" id="IPR003029">
    <property type="entry name" value="S1_domain"/>
</dbReference>